<accession>A0ABD1C614</accession>
<proteinExistence type="predicted"/>
<evidence type="ECO:0000313" key="1">
    <source>
        <dbReference type="EMBL" id="KAL1224916.1"/>
    </source>
</evidence>
<gene>
    <name evidence="1" type="ORF">V5N11_027417</name>
    <name evidence="2" type="ORF">V5N11_027421</name>
</gene>
<keyword evidence="3" id="KW-1185">Reference proteome</keyword>
<dbReference type="Proteomes" id="UP001558713">
    <property type="component" value="Unassembled WGS sequence"/>
</dbReference>
<evidence type="ECO:0000313" key="2">
    <source>
        <dbReference type="EMBL" id="KAL1224920.1"/>
    </source>
</evidence>
<dbReference type="AlphaFoldDB" id="A0ABD1C614"/>
<dbReference type="EMBL" id="JBANAX010000043">
    <property type="protein sequence ID" value="KAL1224920.1"/>
    <property type="molecule type" value="Genomic_DNA"/>
</dbReference>
<dbReference type="EMBL" id="JBANAX010000043">
    <property type="protein sequence ID" value="KAL1224916.1"/>
    <property type="molecule type" value="Genomic_DNA"/>
</dbReference>
<organism evidence="1 3">
    <name type="scientific">Cardamine amara subsp. amara</name>
    <dbReference type="NCBI Taxonomy" id="228776"/>
    <lineage>
        <taxon>Eukaryota</taxon>
        <taxon>Viridiplantae</taxon>
        <taxon>Streptophyta</taxon>
        <taxon>Embryophyta</taxon>
        <taxon>Tracheophyta</taxon>
        <taxon>Spermatophyta</taxon>
        <taxon>Magnoliopsida</taxon>
        <taxon>eudicotyledons</taxon>
        <taxon>Gunneridae</taxon>
        <taxon>Pentapetalae</taxon>
        <taxon>rosids</taxon>
        <taxon>malvids</taxon>
        <taxon>Brassicales</taxon>
        <taxon>Brassicaceae</taxon>
        <taxon>Cardamineae</taxon>
        <taxon>Cardamine</taxon>
    </lineage>
</organism>
<name>A0ABD1C614_CARAN</name>
<evidence type="ECO:0000313" key="3">
    <source>
        <dbReference type="Proteomes" id="UP001558713"/>
    </source>
</evidence>
<comment type="caution">
    <text evidence="1">The sequence shown here is derived from an EMBL/GenBank/DDBJ whole genome shotgun (WGS) entry which is preliminary data.</text>
</comment>
<protein>
    <submittedName>
        <fullName evidence="1">Uncharacterized protein</fullName>
    </submittedName>
</protein>
<sequence length="103" mass="11469">MMSGPKVPGKVDDHLHTFILQLQQKTKHINGFPLALQLIGFKNISGILDMIPGATDPRTFLQWSPPCLLGQTTLQLSEVIQVERDPDLVVNPYLLDEPPLIDT</sequence>
<reference evidence="1 3" key="1">
    <citation type="submission" date="2024-04" db="EMBL/GenBank/DDBJ databases">
        <title>Genome assembly C_amara_ONT_v2.</title>
        <authorList>
            <person name="Yant L."/>
            <person name="Moore C."/>
            <person name="Slenker M."/>
        </authorList>
    </citation>
    <scope>NUCLEOTIDE SEQUENCE [LARGE SCALE GENOMIC DNA]</scope>
    <source>
        <tissue evidence="1">Leaf</tissue>
    </source>
</reference>